<gene>
    <name evidence="1" type="ORF">FBZ83_1234</name>
</gene>
<protein>
    <recommendedName>
        <fullName evidence="3">Glycosyltransferase</fullName>
    </recommendedName>
</protein>
<organism evidence="1 2">
    <name type="scientific">Azospirillum brasilense</name>
    <dbReference type="NCBI Taxonomy" id="192"/>
    <lineage>
        <taxon>Bacteria</taxon>
        <taxon>Pseudomonadati</taxon>
        <taxon>Pseudomonadota</taxon>
        <taxon>Alphaproteobacteria</taxon>
        <taxon>Rhodospirillales</taxon>
        <taxon>Azospirillaceae</taxon>
        <taxon>Azospirillum</taxon>
    </lineage>
</organism>
<evidence type="ECO:0000313" key="2">
    <source>
        <dbReference type="Proteomes" id="UP000318529"/>
    </source>
</evidence>
<evidence type="ECO:0008006" key="3">
    <source>
        <dbReference type="Google" id="ProtNLM"/>
    </source>
</evidence>
<name>A0A560BSI6_AZOBR</name>
<sequence length="242" mass="27039">MVADDGSGDETLDVCRRADVPFVTGANRGVAWNKNRALHWLIGRGCDRFILLEDDTGVTEDGWNRSWIEAIDRWHHVNWMGASHIPFVTEGMFYGGHGTPEEPYVCEYLHGLCMAFSLRSLAEVGFYDTRFRGYGFEHLDLTIRNRRAGFGVREIERPEGAISSFVMIPGGLTILDMPSGADLTAVERNRAVFHTLQDAPIHRLPWQDDAERHLLESETGTTLVLPGLVPPGHGTEAVRRPG</sequence>
<dbReference type="SUPFAM" id="SSF53448">
    <property type="entry name" value="Nucleotide-diphospho-sugar transferases"/>
    <property type="match status" value="1"/>
</dbReference>
<dbReference type="InterPro" id="IPR029044">
    <property type="entry name" value="Nucleotide-diphossugar_trans"/>
</dbReference>
<reference evidence="1 2" key="1">
    <citation type="submission" date="2019-06" db="EMBL/GenBank/DDBJ databases">
        <title>Genomic Encyclopedia of Type Strains, Phase IV (KMG-V): Genome sequencing to study the core and pangenomes of soil and plant-associated prokaryotes.</title>
        <authorList>
            <person name="Whitman W."/>
        </authorList>
    </citation>
    <scope>NUCLEOTIDE SEQUENCE [LARGE SCALE GENOMIC DNA]</scope>
    <source>
        <strain evidence="1 2">BR 11650</strain>
    </source>
</reference>
<dbReference type="AlphaFoldDB" id="A0A560BSI6"/>
<dbReference type="Gene3D" id="3.90.550.10">
    <property type="entry name" value="Spore Coat Polysaccharide Biosynthesis Protein SpsA, Chain A"/>
    <property type="match status" value="1"/>
</dbReference>
<evidence type="ECO:0000313" key="1">
    <source>
        <dbReference type="EMBL" id="TWA75578.1"/>
    </source>
</evidence>
<dbReference type="Proteomes" id="UP000318529">
    <property type="component" value="Unassembled WGS sequence"/>
</dbReference>
<proteinExistence type="predicted"/>
<accession>A0A560BSI6</accession>
<dbReference type="EMBL" id="VITH01000023">
    <property type="protein sequence ID" value="TWA75578.1"/>
    <property type="molecule type" value="Genomic_DNA"/>
</dbReference>
<comment type="caution">
    <text evidence="1">The sequence shown here is derived from an EMBL/GenBank/DDBJ whole genome shotgun (WGS) entry which is preliminary data.</text>
</comment>